<evidence type="ECO:0000313" key="1">
    <source>
        <dbReference type="EMBL" id="EAQ98723.1"/>
    </source>
</evidence>
<accession>A4A4K2</accession>
<evidence type="ECO:0000313" key="2">
    <source>
        <dbReference type="Proteomes" id="UP000019205"/>
    </source>
</evidence>
<keyword evidence="2" id="KW-1185">Reference proteome</keyword>
<dbReference type="PROSITE" id="PS51257">
    <property type="entry name" value="PROKAR_LIPOPROTEIN"/>
    <property type="match status" value="1"/>
</dbReference>
<sequence>MRIDIELTSSINEPRVARGVGLLLCCAAFISGCVSHSAEKTGESPRDERERTLVDRTVSVLEEASRAFEIARAAGDAPAMVRAALQRLEVSNTFLSESAATRLSEKTLEMIRLARIVAADNTQMQTEIDQILSAIDLDPEQRLSHLGKLGNFTGALKSQRLTTYTLAATHSRHFRVGVSSDNGAIVYVEAPASSGVTLRVVEENETSVCSDSSRHGMLICRWRPSNDGIAKIILHNASAFEVPVLMITNASILPGD</sequence>
<dbReference type="AlphaFoldDB" id="A4A4K2"/>
<dbReference type="RefSeq" id="WP_008294201.1">
    <property type="nucleotide sequence ID" value="NZ_CM002299.1"/>
</dbReference>
<organism evidence="1 2">
    <name type="scientific">Congregibacter litoralis KT71</name>
    <dbReference type="NCBI Taxonomy" id="314285"/>
    <lineage>
        <taxon>Bacteria</taxon>
        <taxon>Pseudomonadati</taxon>
        <taxon>Pseudomonadota</taxon>
        <taxon>Gammaproteobacteria</taxon>
        <taxon>Cellvibrionales</taxon>
        <taxon>Halieaceae</taxon>
        <taxon>Congregibacter</taxon>
    </lineage>
</organism>
<dbReference type="STRING" id="314285.KT71_08857"/>
<gene>
    <name evidence="1" type="ORF">KT71_08857</name>
</gene>
<evidence type="ECO:0008006" key="3">
    <source>
        <dbReference type="Google" id="ProtNLM"/>
    </source>
</evidence>
<name>A4A4K2_9GAMM</name>
<comment type="caution">
    <text evidence="1">The sequence shown here is derived from an EMBL/GenBank/DDBJ whole genome shotgun (WGS) entry which is preliminary data.</text>
</comment>
<reference evidence="1 2" key="1">
    <citation type="journal article" date="2007" name="Proc. Natl. Acad. Sci. U.S.A.">
        <title>Characterization of a marine gammaproteobacterium capable of aerobic anoxygenic photosynthesis.</title>
        <authorList>
            <person name="Fuchs B.M."/>
            <person name="Spring S."/>
            <person name="Teeling H."/>
            <person name="Quast C."/>
            <person name="Wulf J."/>
            <person name="Schattenhofer M."/>
            <person name="Yan S."/>
            <person name="Ferriera S."/>
            <person name="Johnson J."/>
            <person name="Glockner F.O."/>
            <person name="Amann R."/>
        </authorList>
    </citation>
    <scope>NUCLEOTIDE SEQUENCE [LARGE SCALE GENOMIC DNA]</scope>
    <source>
        <strain evidence="1">KT71</strain>
    </source>
</reference>
<reference evidence="1 2" key="2">
    <citation type="journal article" date="2009" name="PLoS ONE">
        <title>The photosynthetic apparatus and its regulation in the aerobic gammaproteobacterium Congregibacter litoralis gen. nov., sp. nov.</title>
        <authorList>
            <person name="Spring S."/>
            <person name="Lunsdorf H."/>
            <person name="Fuchs B.M."/>
            <person name="Tindall B.J."/>
        </authorList>
    </citation>
    <scope>NUCLEOTIDE SEQUENCE [LARGE SCALE GENOMIC DNA]</scope>
    <source>
        <strain evidence="1">KT71</strain>
    </source>
</reference>
<dbReference type="EMBL" id="AAOA02000003">
    <property type="protein sequence ID" value="EAQ98723.1"/>
    <property type="molecule type" value="Genomic_DNA"/>
</dbReference>
<proteinExistence type="predicted"/>
<protein>
    <recommendedName>
        <fullName evidence="3">Lipoprotein</fullName>
    </recommendedName>
</protein>
<dbReference type="Proteomes" id="UP000019205">
    <property type="component" value="Chromosome"/>
</dbReference>
<dbReference type="HOGENOM" id="CLU_1084665_0_0_6"/>